<gene>
    <name evidence="2" type="ORF">EBN88_17035</name>
</gene>
<dbReference type="EMBL" id="RFFJ01000093">
    <property type="protein sequence ID" value="RMI38328.1"/>
    <property type="molecule type" value="Genomic_DNA"/>
</dbReference>
<dbReference type="PROSITE" id="PS51257">
    <property type="entry name" value="PROKAR_LIPOPROTEIN"/>
    <property type="match status" value="1"/>
</dbReference>
<name>A0A3M2LTV1_9ACTN</name>
<keyword evidence="3" id="KW-1185">Reference proteome</keyword>
<keyword evidence="1" id="KW-0732">Signal</keyword>
<dbReference type="Gene3D" id="3.40.190.10">
    <property type="entry name" value="Periplasmic binding protein-like II"/>
    <property type="match status" value="2"/>
</dbReference>
<reference evidence="2 3" key="1">
    <citation type="submission" date="2018-10" db="EMBL/GenBank/DDBJ databases">
        <title>Isolation, diversity and antifungal activity of actinobacteria from wheat.</title>
        <authorList>
            <person name="Han C."/>
        </authorList>
    </citation>
    <scope>NUCLEOTIDE SEQUENCE [LARGE SCALE GENOMIC DNA]</scope>
    <source>
        <strain evidence="2 3">NEAU-YY642</strain>
    </source>
</reference>
<protein>
    <submittedName>
        <fullName evidence="2">Extracellular solute-binding protein</fullName>
    </submittedName>
</protein>
<dbReference type="AlphaFoldDB" id="A0A3M2LTV1"/>
<dbReference type="RefSeq" id="WP_122184745.1">
    <property type="nucleotide sequence ID" value="NZ_RFFJ01000093.1"/>
</dbReference>
<sequence>MTTPRTRPRAALLGLGLLLAVATGCAGPSGDGDALKVAYPFWGEDDILHRQMRRTAQEYEQAHPGREVELIPVPDQRGNFATKIELMQRSAASAPDVVFQDTVMTNADAQAGYLRPIDEELADWPDWEQFDDTARQATRAADGHTYGVLTGTDVRAVFYDKRLFAEAGLPTDWQPRDWDDIVEAGRAIENATADREGTSDEVIPINVYATKSLGETTTMQGLLMLLYGTDDGFYDPEDDLFAGDTPGLRDSLGFVDTVFAEGLGPSEGEAYNPNFGNLLSSELLPQGRVGIAIGEGSWTPKNWLPGGGSPWPEWTEHLGVAAMPTQHGQAPGRISLSGGWMLSVSAHSQQPDAAFDFVTRAADRDNALEFAVENAQLAVRHDVAADPAYLDALPTNRFFTDLLQDTAFRPTVVDYLQASGWAQIAMEAVLTGTDPADAAEEYAAGLRSDLGEDRVRRS</sequence>
<dbReference type="Pfam" id="PF01547">
    <property type="entry name" value="SBP_bac_1"/>
    <property type="match status" value="1"/>
</dbReference>
<feature type="chain" id="PRO_5017949732" evidence="1">
    <location>
        <begin position="27"/>
        <end position="458"/>
    </location>
</feature>
<dbReference type="InterPro" id="IPR050490">
    <property type="entry name" value="Bact_solute-bd_prot1"/>
</dbReference>
<comment type="caution">
    <text evidence="2">The sequence shown here is derived from an EMBL/GenBank/DDBJ whole genome shotgun (WGS) entry which is preliminary data.</text>
</comment>
<dbReference type="PANTHER" id="PTHR43649">
    <property type="entry name" value="ARABINOSE-BINDING PROTEIN-RELATED"/>
    <property type="match status" value="1"/>
</dbReference>
<dbReference type="InterPro" id="IPR006059">
    <property type="entry name" value="SBP"/>
</dbReference>
<dbReference type="PANTHER" id="PTHR43649:SF14">
    <property type="entry name" value="BLR3389 PROTEIN"/>
    <property type="match status" value="1"/>
</dbReference>
<accession>A0A3M2LTV1</accession>
<feature type="signal peptide" evidence="1">
    <location>
        <begin position="1"/>
        <end position="26"/>
    </location>
</feature>
<evidence type="ECO:0000313" key="3">
    <source>
        <dbReference type="Proteomes" id="UP000278673"/>
    </source>
</evidence>
<organism evidence="2 3">
    <name type="scientific">Streptomyces triticirhizae</name>
    <dbReference type="NCBI Taxonomy" id="2483353"/>
    <lineage>
        <taxon>Bacteria</taxon>
        <taxon>Bacillati</taxon>
        <taxon>Actinomycetota</taxon>
        <taxon>Actinomycetes</taxon>
        <taxon>Kitasatosporales</taxon>
        <taxon>Streptomycetaceae</taxon>
        <taxon>Streptomyces</taxon>
    </lineage>
</organism>
<proteinExistence type="predicted"/>
<evidence type="ECO:0000313" key="2">
    <source>
        <dbReference type="EMBL" id="RMI38328.1"/>
    </source>
</evidence>
<evidence type="ECO:0000256" key="1">
    <source>
        <dbReference type="SAM" id="SignalP"/>
    </source>
</evidence>
<dbReference type="Proteomes" id="UP000278673">
    <property type="component" value="Unassembled WGS sequence"/>
</dbReference>
<dbReference type="SUPFAM" id="SSF53850">
    <property type="entry name" value="Periplasmic binding protein-like II"/>
    <property type="match status" value="1"/>
</dbReference>